<keyword evidence="2" id="KW-1185">Reference proteome</keyword>
<name>A0ABN9W4K8_9DINO</name>
<sequence length="403" mass="44646">MLCAGRGFNYAGLRLGSRLIVFPASMFNDILASQVRSPTSRAFEGNALVHLPQATRGRILQSLARSVDSEINPGSDSEDAASGRCVNGDRRGANRTEYDWRRDGQRIECKSAMMLWVPSQASWQLHFAGVKLALHDELLLVCLCPCAIYIYRHDRQFAVSSHGFKTRTLGHQILVRGPSGVEQWSDARDAILGKLDDDSNGCARLAVVSNTDARLEALLHETCGVTRLAFKQRPLSDLSSGARGLHIEELVRRVDTLLHPEVTVNAAAAGSCRSVARRRGAHQAEYDWCRGNVRVECKSSQLQYEPSQRRWKFSFSKIKLSRSPEHTALFDELLLGLYTPHGVYIYRHDLVFGLSTSGASTVGSGYQVQVYGPSGVVDWKVALDAILRKFDASGCQRIAVVQW</sequence>
<evidence type="ECO:0000313" key="1">
    <source>
        <dbReference type="EMBL" id="CAK0879598.1"/>
    </source>
</evidence>
<organism evidence="1 2">
    <name type="scientific">Prorocentrum cordatum</name>
    <dbReference type="NCBI Taxonomy" id="2364126"/>
    <lineage>
        <taxon>Eukaryota</taxon>
        <taxon>Sar</taxon>
        <taxon>Alveolata</taxon>
        <taxon>Dinophyceae</taxon>
        <taxon>Prorocentrales</taxon>
        <taxon>Prorocentraceae</taxon>
        <taxon>Prorocentrum</taxon>
    </lineage>
</organism>
<dbReference type="EMBL" id="CAUYUJ010017979">
    <property type="protein sequence ID" value="CAK0879598.1"/>
    <property type="molecule type" value="Genomic_DNA"/>
</dbReference>
<dbReference type="Proteomes" id="UP001189429">
    <property type="component" value="Unassembled WGS sequence"/>
</dbReference>
<gene>
    <name evidence="1" type="ORF">PCOR1329_LOCUS62983</name>
</gene>
<accession>A0ABN9W4K8</accession>
<evidence type="ECO:0000313" key="2">
    <source>
        <dbReference type="Proteomes" id="UP001189429"/>
    </source>
</evidence>
<proteinExistence type="predicted"/>
<reference evidence="1" key="1">
    <citation type="submission" date="2023-10" db="EMBL/GenBank/DDBJ databases">
        <authorList>
            <person name="Chen Y."/>
            <person name="Shah S."/>
            <person name="Dougan E. K."/>
            <person name="Thang M."/>
            <person name="Chan C."/>
        </authorList>
    </citation>
    <scope>NUCLEOTIDE SEQUENCE [LARGE SCALE GENOMIC DNA]</scope>
</reference>
<protein>
    <recommendedName>
        <fullName evidence="3">CDAN1-interacting nuclease 1</fullName>
    </recommendedName>
</protein>
<comment type="caution">
    <text evidence="1">The sequence shown here is derived from an EMBL/GenBank/DDBJ whole genome shotgun (WGS) entry which is preliminary data.</text>
</comment>
<evidence type="ECO:0008006" key="3">
    <source>
        <dbReference type="Google" id="ProtNLM"/>
    </source>
</evidence>